<dbReference type="SUPFAM" id="SSF117281">
    <property type="entry name" value="Kelch motif"/>
    <property type="match status" value="1"/>
</dbReference>
<evidence type="ECO:0000313" key="4">
    <source>
        <dbReference type="EMBL" id="KII67087.1"/>
    </source>
</evidence>
<evidence type="ECO:0000256" key="3">
    <source>
        <dbReference type="SAM" id="Phobius"/>
    </source>
</evidence>
<sequence>MSIRSRVPEPSFLNGLCMASVGPFLIICGSHMDTHGNFFLDLLSYDTRTGVWKRYETLGDTTYCYIYSSICVTGNLVYIFGGTDVSGSYEDTNSLLSFDIINAKWETLYSDFYDCDENTPPPMGGSCSFYHDGFLYVLGGFNSGVHLDRMYKFCLKTYTWSLVRQNGSKPLLKDKIFGTVFKNRFYSFGGSLVTGPDGYRQAMVFDISTYTWTTKATISKTQQYPEDRVNESFSFSSNFGYLSGGKNSHTVFYDIWRIDLETLEWIKLDYSFQTGFGVFSTTVVDDCYLFGVGMLHYVFEYNALERLTIRPPSLYRRCIESIKRSPNLIICSMSLPAAIVDELNLDHNK</sequence>
<dbReference type="GO" id="GO:0032874">
    <property type="term" value="P:positive regulation of stress-activated MAPK cascade"/>
    <property type="evidence" value="ECO:0007669"/>
    <property type="project" value="TreeGrafter"/>
</dbReference>
<name>A0A0C2MZN7_THEKT</name>
<dbReference type="Proteomes" id="UP000031668">
    <property type="component" value="Unassembled WGS sequence"/>
</dbReference>
<keyword evidence="3" id="KW-0472">Membrane</keyword>
<protein>
    <submittedName>
        <fullName evidence="4">Kelch domain-containing protein 10</fullName>
    </submittedName>
</protein>
<dbReference type="OrthoDB" id="7676067at2759"/>
<feature type="transmembrane region" description="Helical" evidence="3">
    <location>
        <begin position="12"/>
        <end position="32"/>
    </location>
</feature>
<comment type="caution">
    <text evidence="4">The sequence shown here is derived from an EMBL/GenBank/DDBJ whole genome shotgun (WGS) entry which is preliminary data.</text>
</comment>
<dbReference type="EMBL" id="JWZT01003310">
    <property type="protein sequence ID" value="KII67087.1"/>
    <property type="molecule type" value="Genomic_DNA"/>
</dbReference>
<dbReference type="Gene3D" id="2.120.10.80">
    <property type="entry name" value="Kelch-type beta propeller"/>
    <property type="match status" value="2"/>
</dbReference>
<keyword evidence="1" id="KW-0880">Kelch repeat</keyword>
<dbReference type="PANTHER" id="PTHR46428">
    <property type="entry name" value="KELCH DOMAIN-CONTAINING PROTEIN 10"/>
    <property type="match status" value="1"/>
</dbReference>
<evidence type="ECO:0000256" key="2">
    <source>
        <dbReference type="ARBA" id="ARBA00022737"/>
    </source>
</evidence>
<dbReference type="Pfam" id="PF24681">
    <property type="entry name" value="Kelch_KLHDC2_KLHL20_DRC7"/>
    <property type="match status" value="1"/>
</dbReference>
<dbReference type="PANTHER" id="PTHR46428:SF1">
    <property type="entry name" value="KELCH DOMAIN-CONTAINING PROTEIN 10"/>
    <property type="match status" value="1"/>
</dbReference>
<keyword evidence="2" id="KW-0677">Repeat</keyword>
<reference evidence="4 5" key="1">
    <citation type="journal article" date="2014" name="Genome Biol. Evol.">
        <title>The genome of the myxosporean Thelohanellus kitauei shows adaptations to nutrient acquisition within its fish host.</title>
        <authorList>
            <person name="Yang Y."/>
            <person name="Xiong J."/>
            <person name="Zhou Z."/>
            <person name="Huo F."/>
            <person name="Miao W."/>
            <person name="Ran C."/>
            <person name="Liu Y."/>
            <person name="Zhang J."/>
            <person name="Feng J."/>
            <person name="Wang M."/>
            <person name="Wang M."/>
            <person name="Wang L."/>
            <person name="Yao B."/>
        </authorList>
    </citation>
    <scope>NUCLEOTIDE SEQUENCE [LARGE SCALE GENOMIC DNA]</scope>
    <source>
        <strain evidence="4">Wuqing</strain>
    </source>
</reference>
<dbReference type="InterPro" id="IPR015915">
    <property type="entry name" value="Kelch-typ_b-propeller"/>
</dbReference>
<keyword evidence="3" id="KW-0812">Transmembrane</keyword>
<keyword evidence="3" id="KW-1133">Transmembrane helix</keyword>
<dbReference type="AlphaFoldDB" id="A0A0C2MZN7"/>
<evidence type="ECO:0000256" key="1">
    <source>
        <dbReference type="ARBA" id="ARBA00022441"/>
    </source>
</evidence>
<proteinExistence type="predicted"/>
<gene>
    <name evidence="4" type="ORF">RF11_00993</name>
</gene>
<dbReference type="InterPro" id="IPR052125">
    <property type="entry name" value="KLHDC10"/>
</dbReference>
<accession>A0A0C2MZN7</accession>
<evidence type="ECO:0000313" key="5">
    <source>
        <dbReference type="Proteomes" id="UP000031668"/>
    </source>
</evidence>
<keyword evidence="5" id="KW-1185">Reference proteome</keyword>
<organism evidence="4 5">
    <name type="scientific">Thelohanellus kitauei</name>
    <name type="common">Myxosporean</name>
    <dbReference type="NCBI Taxonomy" id="669202"/>
    <lineage>
        <taxon>Eukaryota</taxon>
        <taxon>Metazoa</taxon>
        <taxon>Cnidaria</taxon>
        <taxon>Myxozoa</taxon>
        <taxon>Myxosporea</taxon>
        <taxon>Bivalvulida</taxon>
        <taxon>Platysporina</taxon>
        <taxon>Myxobolidae</taxon>
        <taxon>Thelohanellus</taxon>
    </lineage>
</organism>